<organism evidence="5 6">
    <name type="scientific">Exidia glandulosa HHB12029</name>
    <dbReference type="NCBI Taxonomy" id="1314781"/>
    <lineage>
        <taxon>Eukaryota</taxon>
        <taxon>Fungi</taxon>
        <taxon>Dikarya</taxon>
        <taxon>Basidiomycota</taxon>
        <taxon>Agaricomycotina</taxon>
        <taxon>Agaricomycetes</taxon>
        <taxon>Auriculariales</taxon>
        <taxon>Exidiaceae</taxon>
        <taxon>Exidia</taxon>
    </lineage>
</organism>
<dbReference type="GO" id="GO:0004499">
    <property type="term" value="F:N,N-dimethylaniline monooxygenase activity"/>
    <property type="evidence" value="ECO:0007669"/>
    <property type="project" value="InterPro"/>
</dbReference>
<keyword evidence="1" id="KW-0285">Flavoprotein</keyword>
<dbReference type="GO" id="GO:0050660">
    <property type="term" value="F:flavin adenine dinucleotide binding"/>
    <property type="evidence" value="ECO:0007669"/>
    <property type="project" value="InterPro"/>
</dbReference>
<dbReference type="InterPro" id="IPR020946">
    <property type="entry name" value="Flavin_mOase-like"/>
</dbReference>
<evidence type="ECO:0000313" key="6">
    <source>
        <dbReference type="Proteomes" id="UP000077266"/>
    </source>
</evidence>
<dbReference type="EMBL" id="KV426116">
    <property type="protein sequence ID" value="KZV87765.1"/>
    <property type="molecule type" value="Genomic_DNA"/>
</dbReference>
<dbReference type="Proteomes" id="UP000077266">
    <property type="component" value="Unassembled WGS sequence"/>
</dbReference>
<dbReference type="InterPro" id="IPR032710">
    <property type="entry name" value="NTF2-like_dom_sf"/>
</dbReference>
<protein>
    <submittedName>
        <fullName evidence="5">FAD/NAD(P)-binding domain-containing protein</fullName>
    </submittedName>
</protein>
<evidence type="ECO:0000313" key="5">
    <source>
        <dbReference type="EMBL" id="KZV94155.1"/>
    </source>
</evidence>
<keyword evidence="6" id="KW-1185">Reference proteome</keyword>
<dbReference type="InterPro" id="IPR050982">
    <property type="entry name" value="Auxin_biosynth/cation_transpt"/>
</dbReference>
<proteinExistence type="predicted"/>
<evidence type="ECO:0000256" key="1">
    <source>
        <dbReference type="ARBA" id="ARBA00022630"/>
    </source>
</evidence>
<dbReference type="PANTHER" id="PTHR43539:SF68">
    <property type="entry name" value="FLAVIN-BINDING MONOOXYGENASE-LIKE PROTEIN (AFU_ORTHOLOGUE AFUA_4G09220)"/>
    <property type="match status" value="1"/>
</dbReference>
<dbReference type="STRING" id="1314781.A0A165J0Q8"/>
<dbReference type="EMBL" id="KV425978">
    <property type="protein sequence ID" value="KZV94155.1"/>
    <property type="molecule type" value="Genomic_DNA"/>
</dbReference>
<dbReference type="SUPFAM" id="SSF54427">
    <property type="entry name" value="NTF2-like"/>
    <property type="match status" value="1"/>
</dbReference>
<dbReference type="AlphaFoldDB" id="A0A165J0Q8"/>
<dbReference type="PRINTS" id="PR00411">
    <property type="entry name" value="PNDRDTASEI"/>
</dbReference>
<evidence type="ECO:0000313" key="4">
    <source>
        <dbReference type="EMBL" id="KZV87765.1"/>
    </source>
</evidence>
<name>A0A165J0Q8_EXIGL</name>
<dbReference type="GO" id="GO:0050661">
    <property type="term" value="F:NADP binding"/>
    <property type="evidence" value="ECO:0007669"/>
    <property type="project" value="InterPro"/>
</dbReference>
<evidence type="ECO:0000256" key="3">
    <source>
        <dbReference type="ARBA" id="ARBA00023002"/>
    </source>
</evidence>
<dbReference type="PANTHER" id="PTHR43539">
    <property type="entry name" value="FLAVIN-BINDING MONOOXYGENASE-LIKE PROTEIN (AFU_ORTHOLOGUE AFUA_4G09220)"/>
    <property type="match status" value="1"/>
</dbReference>
<dbReference type="Pfam" id="PF00743">
    <property type="entry name" value="FMO-like"/>
    <property type="match status" value="1"/>
</dbReference>
<evidence type="ECO:0000256" key="2">
    <source>
        <dbReference type="ARBA" id="ARBA00022827"/>
    </source>
</evidence>
<keyword evidence="2" id="KW-0274">FAD</keyword>
<dbReference type="InterPro" id="IPR036188">
    <property type="entry name" value="FAD/NAD-bd_sf"/>
</dbReference>
<sequence length="606" mass="66168">MSAPESPLHDIVQTWLTTFQSVLTAGDVDAAVDMFHDTGYWRDLLCFTWAIRSLNGTQEIRAFLRARGDERALQNTAIDVDTLRRFSVLPGMPASPEDGVLAAFNFSVTSPSATGRGLVRLLKSSDGKWAAATLLTKLEDFVGYEEKTGYIAAPGVDTLSGPTPTEHVILKEAAIVQDLDVLIVGAGQSGLMLAARLWQNGLNALVIDKFPRVGDSWRQRYPTLALHTPSRMSSFLYQEYPTTSPSFLPAGRLADFMEYYAASQEICVWCSATLEGRPHFDDVSQKWTVRVIHQGETRELLPVHLVMATGATGKPSVPTVPGIDHFRGKWYHSSQHQGAQAWKDKRVIVVGAGNTGADLCQEFVHYGATSVLMVQRSSTAVMRRTTAKAFLFDSSYPDGKSVAAADFEGESMSLGYQNNMAASGFTAFLKQVDEDMLSGLERAGFRTNQGEDLGKGEIGVFGVLSQRYRGIYLDVGCAQLIIDGIVRVKQGVTVQEATEDGLVFSDGSQEDADLIVFATGYESANESMVDILGEELASKIGQIWGTDDEGELQGCYTPHEQPNLWMAMGAMVQSRTGSKYLALQILAQKHKLVNSPRRAASEQCSQ</sequence>
<accession>A0A165J0Q8</accession>
<dbReference type="Gene3D" id="3.50.50.60">
    <property type="entry name" value="FAD/NAD(P)-binding domain"/>
    <property type="match status" value="2"/>
</dbReference>
<keyword evidence="3" id="KW-0560">Oxidoreductase</keyword>
<reference evidence="5 6" key="1">
    <citation type="journal article" date="2016" name="Mol. Biol. Evol.">
        <title>Comparative Genomics of Early-Diverging Mushroom-Forming Fungi Provides Insights into the Origins of Lignocellulose Decay Capabilities.</title>
        <authorList>
            <person name="Nagy L.G."/>
            <person name="Riley R."/>
            <person name="Tritt A."/>
            <person name="Adam C."/>
            <person name="Daum C."/>
            <person name="Floudas D."/>
            <person name="Sun H."/>
            <person name="Yadav J.S."/>
            <person name="Pangilinan J."/>
            <person name="Larsson K.H."/>
            <person name="Matsuura K."/>
            <person name="Barry K."/>
            <person name="Labutti K."/>
            <person name="Kuo R."/>
            <person name="Ohm R.A."/>
            <person name="Bhattacharya S.S."/>
            <person name="Shirouzu T."/>
            <person name="Yoshinaga Y."/>
            <person name="Martin F.M."/>
            <person name="Grigoriev I.V."/>
            <person name="Hibbett D.S."/>
        </authorList>
    </citation>
    <scope>NUCLEOTIDE SEQUENCE [LARGE SCALE GENOMIC DNA]</scope>
    <source>
        <strain evidence="5 6">HHB12029</strain>
    </source>
</reference>
<gene>
    <name evidence="4" type="ORF">EXIGLDRAFT_194982</name>
    <name evidence="5" type="ORF">EXIGLDRAFT_526451</name>
</gene>
<dbReference type="OrthoDB" id="74360at2759"/>
<dbReference type="SUPFAM" id="SSF51905">
    <property type="entry name" value="FAD/NAD(P)-binding domain"/>
    <property type="match status" value="2"/>
</dbReference>